<comment type="subcellular location">
    <subcellularLocation>
        <location evidence="2">Cytoplasm</location>
        <location evidence="2">Cytosol</location>
    </subcellularLocation>
</comment>
<comment type="similarity">
    <text evidence="3 17">Belongs to the class-I aminoacyl-tRNA synthetase family.</text>
</comment>
<dbReference type="SUPFAM" id="SSF52374">
    <property type="entry name" value="Nucleotidylyl transferase"/>
    <property type="match status" value="1"/>
</dbReference>
<dbReference type="NCBIfam" id="TIGR00392">
    <property type="entry name" value="ileS"/>
    <property type="match status" value="1"/>
</dbReference>
<dbReference type="InterPro" id="IPR033709">
    <property type="entry name" value="Anticodon_Ile_ABEc"/>
</dbReference>
<evidence type="ECO:0000256" key="9">
    <source>
        <dbReference type="ARBA" id="ARBA00022840"/>
    </source>
</evidence>
<dbReference type="Gene3D" id="3.90.740.10">
    <property type="entry name" value="Valyl/Leucyl/Isoleucyl-tRNA synthetase, editing domain"/>
    <property type="match status" value="2"/>
</dbReference>
<dbReference type="GO" id="GO:0005829">
    <property type="term" value="C:cytosol"/>
    <property type="evidence" value="ECO:0007669"/>
    <property type="project" value="UniProtKB-SubCell"/>
</dbReference>
<evidence type="ECO:0000256" key="4">
    <source>
        <dbReference type="ARBA" id="ARBA00013165"/>
    </source>
</evidence>
<dbReference type="PANTHER" id="PTHR42780:SF1">
    <property type="entry name" value="ISOLEUCINE--TRNA LIGASE, CYTOPLASMIC"/>
    <property type="match status" value="1"/>
</dbReference>
<feature type="domain" description="Methionyl/Valyl/Leucyl/Isoleucyl-tRNA synthetase anticodon-binding" evidence="19">
    <location>
        <begin position="820"/>
        <end position="970"/>
    </location>
</feature>
<evidence type="ECO:0000256" key="7">
    <source>
        <dbReference type="ARBA" id="ARBA00022598"/>
    </source>
</evidence>
<evidence type="ECO:0000256" key="2">
    <source>
        <dbReference type="ARBA" id="ARBA00004514"/>
    </source>
</evidence>
<dbReference type="SUPFAM" id="SSF50677">
    <property type="entry name" value="ValRS/IleRS/LeuRS editing domain"/>
    <property type="match status" value="2"/>
</dbReference>
<evidence type="ECO:0000313" key="21">
    <source>
        <dbReference type="WBParaSite" id="ALUE_0001389901-mRNA-1"/>
    </source>
</evidence>
<dbReference type="InterPro" id="IPR009008">
    <property type="entry name" value="Val/Leu/Ile-tRNA-synth_edit"/>
</dbReference>
<dbReference type="GO" id="GO:0004822">
    <property type="term" value="F:isoleucine-tRNA ligase activity"/>
    <property type="evidence" value="ECO:0007669"/>
    <property type="project" value="UniProtKB-EC"/>
</dbReference>
<dbReference type="Gene3D" id="3.40.50.620">
    <property type="entry name" value="HUPs"/>
    <property type="match status" value="2"/>
</dbReference>
<evidence type="ECO:0000313" key="20">
    <source>
        <dbReference type="Proteomes" id="UP000036681"/>
    </source>
</evidence>
<evidence type="ECO:0000256" key="10">
    <source>
        <dbReference type="ARBA" id="ARBA00022917"/>
    </source>
</evidence>
<dbReference type="InterPro" id="IPR002300">
    <property type="entry name" value="aa-tRNA-synth_Ia"/>
</dbReference>
<evidence type="ECO:0000256" key="15">
    <source>
        <dbReference type="ARBA" id="ARBA00063494"/>
    </source>
</evidence>
<evidence type="ECO:0000256" key="14">
    <source>
        <dbReference type="ARBA" id="ARBA00048359"/>
    </source>
</evidence>
<name>A0A9J2PXA6_ASCLU</name>
<evidence type="ECO:0000256" key="11">
    <source>
        <dbReference type="ARBA" id="ARBA00022990"/>
    </source>
</evidence>
<keyword evidence="8 17" id="KW-0547">Nucleotide-binding</keyword>
<dbReference type="Pfam" id="PF00133">
    <property type="entry name" value="tRNA-synt_1"/>
    <property type="match status" value="1"/>
</dbReference>
<evidence type="ECO:0000256" key="17">
    <source>
        <dbReference type="RuleBase" id="RU363035"/>
    </source>
</evidence>
<dbReference type="PANTHER" id="PTHR42780">
    <property type="entry name" value="SOLEUCYL-TRNA SYNTHETASE"/>
    <property type="match status" value="1"/>
</dbReference>
<evidence type="ECO:0000256" key="3">
    <source>
        <dbReference type="ARBA" id="ARBA00005594"/>
    </source>
</evidence>
<dbReference type="Gene3D" id="1.10.730.10">
    <property type="entry name" value="Isoleucyl-tRNA Synthetase, Domain 1"/>
    <property type="match status" value="1"/>
</dbReference>
<dbReference type="FunFam" id="1.10.730.10:FF:000004">
    <property type="entry name" value="Isoleucyl-tRNA synthetase, cytoplasmic"/>
    <property type="match status" value="1"/>
</dbReference>
<sequence length="1372" mass="156964">MGKLETVPEQINFSEEEVKTMMRWREQNTFKKSLEMSKNRPRYTFYDGPPFATGLPHYGHLLAGTIKDVVTRWAHQSGYYVERRFGWDTHGLPVEFEVDKMLGIRGPQDVLEMGIDKYNNECRKIVMRYSSEWEEAVERMGRWIDFRHDYKTLYPWFMESVWWAFSQLFKKGLVYRGVKVMPYSTSCSTPLSNFEAGQNYKEVVDPAVVVGFTLDEDPSIQLAAWTTTPWTLPSNLCIAVHPDLQYVTVRDRASQKKYILMEERLCELYKNEDAYEILDRYKGEALKGKTYQPLFPYFADLKKKVGAFRVLTANFVTTDQGTGVVHQAPYFGEVVVVGFTLDEDPSIQLAAWTTTPWTLPSNLCIAVHPDLQYVTVRDRASQKKYILMEERLCELYKNEDAYEILDRYKGEALKGKTYQPLFPYFADLKKKVGAFRVLTANFVTTDQGTGVVHQAPYFGEVDYQTCLENGVITREMKAICPVDECGRFKEAVTDFKGMYVKDGDKLICRYLKEHGNLIKHGEVKHSYPFCWRSDTPLLYMAVPSWFIRVEAIVPYLLKNNDKTYWVPSFVKEKRFANWLRDARDWAVSRNRFWGTPINLWVSEDLEEIVSPASIAELERLTGAKITDLHRESVDNLTIPSRTGRGVLRRVPEVFDCWFESGSMPYAQNHYPFENCKEFEENFPADFVAEGIDQTRGWFYTLLVLSTALFNRPPFKNLICNGLVLAADGSKMSKRKKNYPDPMQIVQKYGADALRVYLVNSPVVRGENLRFREEGVKDVLKDVFLPWYNAYRFFVQNVQLFEHDFTREFQLVEDESSNVMDRWILSFSNSLVAFVRREMGEYRLYAVVSPLTKFFDTLTNCYIRLNRKRIKGEGDEKDREHALSTLGRVLLLTVRLMAPLTPFFCDLLWQNLRHIVTSANESVHFEMIPEPRTDLIDESVERRVAAMRAVVDLVRVLRERKSIPVKYPLKEMVVINRDGQFLDDLVSLQTYILSELNVRKMTVSQDKAKYGVHLKAEPNFRLLGARLKSDQKKVADYLKNKVSEEELTSFLEKGTLSVLGYDLNAEEVVVSYCTSGDSSLGTHFETNSDSQTIVMLDTSEDESLKEEGLAREVTNRIQKLRKSTIVMLDTSEDESLKEEGLAREVTNRIQKLRKSAKLISTDEAYVYCKVTPPSHQLRNIMVSHAKQIREATGTAFELGDLPAGKSATATSTSNVKDAQLEAKLISTDEAYVYCKVTPPSHQLRNIMVSHAKQIREATGTAFELGDLPAGKSATATSTSNVKDAQLELVLVVANNNGPPAVTVHCGERSHKIALVSGDKLLTHTTLLYEVRSVFSLWSGHRLLLSLVAPPGKEIISASDDLMNLAGKSLYVLM</sequence>
<evidence type="ECO:0000256" key="5">
    <source>
        <dbReference type="ARBA" id="ARBA00022490"/>
    </source>
</evidence>
<keyword evidence="12 17" id="KW-0030">Aminoacyl-tRNA synthetase</keyword>
<evidence type="ECO:0000259" key="18">
    <source>
        <dbReference type="Pfam" id="PF00133"/>
    </source>
</evidence>
<dbReference type="InterPro" id="IPR023586">
    <property type="entry name" value="Ile-tRNA-ligase_type2"/>
</dbReference>
<dbReference type="GO" id="GO:0000049">
    <property type="term" value="F:tRNA binding"/>
    <property type="evidence" value="ECO:0007669"/>
    <property type="project" value="InterPro"/>
</dbReference>
<reference evidence="21" key="1">
    <citation type="submission" date="2023-03" db="UniProtKB">
        <authorList>
            <consortium name="WormBaseParasite"/>
        </authorList>
    </citation>
    <scope>IDENTIFICATION</scope>
</reference>
<dbReference type="EC" id="6.1.1.5" evidence="4"/>
<dbReference type="InterPro" id="IPR014729">
    <property type="entry name" value="Rossmann-like_a/b/a_fold"/>
</dbReference>
<evidence type="ECO:0000259" key="19">
    <source>
        <dbReference type="Pfam" id="PF08264"/>
    </source>
</evidence>
<keyword evidence="20" id="KW-1185">Reference proteome</keyword>
<dbReference type="Pfam" id="PF19302">
    <property type="entry name" value="DUF5915"/>
    <property type="match status" value="2"/>
</dbReference>
<dbReference type="GO" id="GO:0002161">
    <property type="term" value="F:aminoacyl-tRNA deacylase activity"/>
    <property type="evidence" value="ECO:0007669"/>
    <property type="project" value="InterPro"/>
</dbReference>
<dbReference type="GO" id="GO:0005524">
    <property type="term" value="F:ATP binding"/>
    <property type="evidence" value="ECO:0007669"/>
    <property type="project" value="UniProtKB-KW"/>
</dbReference>
<keyword evidence="5" id="KW-0963">Cytoplasm</keyword>
<dbReference type="SUPFAM" id="SSF47323">
    <property type="entry name" value="Anticodon-binding domain of a subclass of class I aminoacyl-tRNA synthetases"/>
    <property type="match status" value="1"/>
</dbReference>
<dbReference type="Pfam" id="PF08264">
    <property type="entry name" value="Anticodon_1"/>
    <property type="match status" value="1"/>
</dbReference>
<comment type="function">
    <text evidence="1">Catalyzes the specific attachment of an amino acid to its cognate tRNA in a 2 step reaction: the amino acid (AA) is first activated by ATP to form AA-AMP and then transferred to the acceptor end of the tRNA.</text>
</comment>
<dbReference type="PRINTS" id="PR00984">
    <property type="entry name" value="TRNASYNTHILE"/>
</dbReference>
<dbReference type="FunFam" id="3.40.50.620:FF:000050">
    <property type="entry name" value="Isoleucyl-tRNA synthetase,cytoplasmic"/>
    <property type="match status" value="1"/>
</dbReference>
<dbReference type="InterPro" id="IPR009080">
    <property type="entry name" value="tRNAsynth_Ia_anticodon-bd"/>
</dbReference>
<evidence type="ECO:0000256" key="16">
    <source>
        <dbReference type="ARBA" id="ARBA00069879"/>
    </source>
</evidence>
<comment type="catalytic activity">
    <reaction evidence="14">
        <text>tRNA(Ile) + L-isoleucine + ATP = L-isoleucyl-tRNA(Ile) + AMP + diphosphate</text>
        <dbReference type="Rhea" id="RHEA:11060"/>
        <dbReference type="Rhea" id="RHEA-COMP:9666"/>
        <dbReference type="Rhea" id="RHEA-COMP:9695"/>
        <dbReference type="ChEBI" id="CHEBI:30616"/>
        <dbReference type="ChEBI" id="CHEBI:33019"/>
        <dbReference type="ChEBI" id="CHEBI:58045"/>
        <dbReference type="ChEBI" id="CHEBI:78442"/>
        <dbReference type="ChEBI" id="CHEBI:78528"/>
        <dbReference type="ChEBI" id="CHEBI:456215"/>
        <dbReference type="EC" id="6.1.1.5"/>
    </reaction>
</comment>
<feature type="domain" description="Aminoacyl-tRNA synthetase class Ia" evidence="18">
    <location>
        <begin position="21"/>
        <end position="768"/>
    </location>
</feature>
<evidence type="ECO:0000256" key="12">
    <source>
        <dbReference type="ARBA" id="ARBA00023146"/>
    </source>
</evidence>
<dbReference type="PROSITE" id="PS00178">
    <property type="entry name" value="AA_TRNA_LIGASE_I"/>
    <property type="match status" value="1"/>
</dbReference>
<dbReference type="CDD" id="cd07961">
    <property type="entry name" value="Anticodon_Ia_Ile_ABEc"/>
    <property type="match status" value="1"/>
</dbReference>
<evidence type="ECO:0000256" key="6">
    <source>
        <dbReference type="ARBA" id="ARBA00022553"/>
    </source>
</evidence>
<evidence type="ECO:0000256" key="8">
    <source>
        <dbReference type="ARBA" id="ARBA00022741"/>
    </source>
</evidence>
<dbReference type="FunFam" id="3.40.50.620:FF:000414">
    <property type="entry name" value="Isoleucine--tRNA ligase, cytoplasmic-like"/>
    <property type="match status" value="1"/>
</dbReference>
<accession>A0A9J2PXA6</accession>
<comment type="subunit">
    <text evidence="15">Part of a multisubunit complex that groups tRNA ligases for Arg (RARS1), Asp (DARS1), Gln (QARS1), Ile (IARS1), Leu (LARS1), Lys (KARS1), Met (MARS1) the bifunctional ligase for Glu and Pro (EPRS1) and the auxiliary subunits AIMP1/p43, AIMP2/p38 and EEF1E1/p18.</text>
</comment>
<dbReference type="Proteomes" id="UP000036681">
    <property type="component" value="Unplaced"/>
</dbReference>
<dbReference type="InterPro" id="IPR001412">
    <property type="entry name" value="aa-tRNA-synth_I_CS"/>
</dbReference>
<dbReference type="WBParaSite" id="ALUE_0001389901-mRNA-1">
    <property type="protein sequence ID" value="ALUE_0001389901-mRNA-1"/>
    <property type="gene ID" value="ALUE_0001389901"/>
</dbReference>
<evidence type="ECO:0000256" key="13">
    <source>
        <dbReference type="ARBA" id="ARBA00032665"/>
    </source>
</evidence>
<dbReference type="InterPro" id="IPR002301">
    <property type="entry name" value="Ile-tRNA-ligase"/>
</dbReference>
<dbReference type="InterPro" id="IPR013155">
    <property type="entry name" value="M/V/L/I-tRNA-synth_anticd-bd"/>
</dbReference>
<dbReference type="GO" id="GO:0006428">
    <property type="term" value="P:isoleucyl-tRNA aminoacylation"/>
    <property type="evidence" value="ECO:0007669"/>
    <property type="project" value="InterPro"/>
</dbReference>
<protein>
    <recommendedName>
        <fullName evidence="16">Isoleucine--tRNA ligase, cytoplasmic</fullName>
        <ecNumber evidence="4">6.1.1.5</ecNumber>
    </recommendedName>
    <alternativeName>
        <fullName evidence="13">Isoleucyl-tRNA synthetase</fullName>
    </alternativeName>
</protein>
<keyword evidence="11" id="KW-0007">Acetylation</keyword>
<dbReference type="GO" id="GO:0017101">
    <property type="term" value="C:aminoacyl-tRNA synthetase multienzyme complex"/>
    <property type="evidence" value="ECO:0007669"/>
    <property type="project" value="UniProtKB-ARBA"/>
</dbReference>
<keyword evidence="10 17" id="KW-0648">Protein biosynthesis</keyword>
<keyword evidence="9 17" id="KW-0067">ATP-binding</keyword>
<dbReference type="CDD" id="cd00818">
    <property type="entry name" value="IleRS_core"/>
    <property type="match status" value="1"/>
</dbReference>
<dbReference type="HAMAP" id="MF_02003">
    <property type="entry name" value="Ile_tRNA_synth_type2"/>
    <property type="match status" value="1"/>
</dbReference>
<keyword evidence="7 17" id="KW-0436">Ligase</keyword>
<organism evidence="20 21">
    <name type="scientific">Ascaris lumbricoides</name>
    <name type="common">Giant roundworm</name>
    <dbReference type="NCBI Taxonomy" id="6252"/>
    <lineage>
        <taxon>Eukaryota</taxon>
        <taxon>Metazoa</taxon>
        <taxon>Ecdysozoa</taxon>
        <taxon>Nematoda</taxon>
        <taxon>Chromadorea</taxon>
        <taxon>Rhabditida</taxon>
        <taxon>Spirurina</taxon>
        <taxon>Ascaridomorpha</taxon>
        <taxon>Ascaridoidea</taxon>
        <taxon>Ascarididae</taxon>
        <taxon>Ascaris</taxon>
    </lineage>
</organism>
<proteinExistence type="inferred from homology"/>
<keyword evidence="6" id="KW-0597">Phosphoprotein</keyword>
<evidence type="ECO:0000256" key="1">
    <source>
        <dbReference type="ARBA" id="ARBA00003170"/>
    </source>
</evidence>